<dbReference type="HOGENOM" id="CLU_1669812_0_0_1"/>
<sequence>MFKSMLALMMLIAAAVASPAPLLANKQPPPKIGPDNDCTFLLLDRYDTDVFEVKFTYHIHYPGNNIDLFNFSGGSAAWHRSSESPDKRTVEHCYKIVRGWDWAIACFRFPRGAPAFTSWYFDSFWTPVTKGDAGQLDTVLIARGTSGFDYLRQVYDKY</sequence>
<evidence type="ECO:0000313" key="2">
    <source>
        <dbReference type="EMBL" id="GAA96592.1"/>
    </source>
</evidence>
<evidence type="ECO:0000313" key="3">
    <source>
        <dbReference type="Proteomes" id="UP000009131"/>
    </source>
</evidence>
<dbReference type="AlphaFoldDB" id="G7E182"/>
<accession>G7E182</accession>
<evidence type="ECO:0008006" key="4">
    <source>
        <dbReference type="Google" id="ProtNLM"/>
    </source>
</evidence>
<organism evidence="2 3">
    <name type="scientific">Mixia osmundae (strain CBS 9802 / IAM 14324 / JCM 22182 / KY 12970)</name>
    <dbReference type="NCBI Taxonomy" id="764103"/>
    <lineage>
        <taxon>Eukaryota</taxon>
        <taxon>Fungi</taxon>
        <taxon>Dikarya</taxon>
        <taxon>Basidiomycota</taxon>
        <taxon>Pucciniomycotina</taxon>
        <taxon>Mixiomycetes</taxon>
        <taxon>Mixiales</taxon>
        <taxon>Mixiaceae</taxon>
        <taxon>Mixia</taxon>
    </lineage>
</organism>
<dbReference type="Proteomes" id="UP000009131">
    <property type="component" value="Unassembled WGS sequence"/>
</dbReference>
<feature type="signal peptide" evidence="1">
    <location>
        <begin position="1"/>
        <end position="17"/>
    </location>
</feature>
<gene>
    <name evidence="2" type="primary">Mo03262</name>
    <name evidence="2" type="ORF">E5Q_03262</name>
</gene>
<evidence type="ECO:0000256" key="1">
    <source>
        <dbReference type="SAM" id="SignalP"/>
    </source>
</evidence>
<reference evidence="2 3" key="1">
    <citation type="journal article" date="2011" name="J. Gen. Appl. Microbiol.">
        <title>Draft genome sequencing of the enigmatic basidiomycete Mixia osmundae.</title>
        <authorList>
            <person name="Nishida H."/>
            <person name="Nagatsuka Y."/>
            <person name="Sugiyama J."/>
        </authorList>
    </citation>
    <scope>NUCLEOTIDE SEQUENCE [LARGE SCALE GENOMIC DNA]</scope>
    <source>
        <strain evidence="3">CBS 9802 / IAM 14324 / JCM 22182 / KY 12970</strain>
    </source>
</reference>
<proteinExistence type="predicted"/>
<dbReference type="EMBL" id="BABT02000102">
    <property type="protein sequence ID" value="GAA96592.1"/>
    <property type="molecule type" value="Genomic_DNA"/>
</dbReference>
<keyword evidence="3" id="KW-1185">Reference proteome</keyword>
<reference evidence="2 3" key="2">
    <citation type="journal article" date="2012" name="Open Biol.">
        <title>Characteristics of nucleosomes and linker DNA regions on the genome of the basidiomycete Mixia osmundae revealed by mono- and dinucleosome mapping.</title>
        <authorList>
            <person name="Nishida H."/>
            <person name="Kondo S."/>
            <person name="Matsumoto T."/>
            <person name="Suzuki Y."/>
            <person name="Yoshikawa H."/>
            <person name="Taylor T.D."/>
            <person name="Sugiyama J."/>
        </authorList>
    </citation>
    <scope>NUCLEOTIDE SEQUENCE [LARGE SCALE GENOMIC DNA]</scope>
    <source>
        <strain evidence="3">CBS 9802 / IAM 14324 / JCM 22182 / KY 12970</strain>
    </source>
</reference>
<keyword evidence="1" id="KW-0732">Signal</keyword>
<feature type="chain" id="PRO_5003492272" description="PLAT domain-containing protein" evidence="1">
    <location>
        <begin position="18"/>
        <end position="158"/>
    </location>
</feature>
<protein>
    <recommendedName>
        <fullName evidence="4">PLAT domain-containing protein</fullName>
    </recommendedName>
</protein>
<name>G7E182_MIXOS</name>
<comment type="caution">
    <text evidence="2">The sequence shown here is derived from an EMBL/GenBank/DDBJ whole genome shotgun (WGS) entry which is preliminary data.</text>
</comment>
<dbReference type="InParanoid" id="G7E182"/>